<name>A0A1Y4HZ86_PARDI</name>
<gene>
    <name evidence="2" type="ORF">B5F32_21090</name>
</gene>
<dbReference type="AlphaFoldDB" id="A0A1Y4HZ86"/>
<evidence type="ECO:0000313" key="3">
    <source>
        <dbReference type="Proteomes" id="UP000195950"/>
    </source>
</evidence>
<proteinExistence type="predicted"/>
<keyword evidence="1" id="KW-0472">Membrane</keyword>
<evidence type="ECO:0000313" key="2">
    <source>
        <dbReference type="EMBL" id="OUP13367.1"/>
    </source>
</evidence>
<feature type="transmembrane region" description="Helical" evidence="1">
    <location>
        <begin position="323"/>
        <end position="343"/>
    </location>
</feature>
<dbReference type="InterPro" id="IPR049458">
    <property type="entry name" value="EpsG-like"/>
</dbReference>
<accession>A0A1Y4HZ86</accession>
<feature type="transmembrane region" description="Helical" evidence="1">
    <location>
        <begin position="29"/>
        <end position="46"/>
    </location>
</feature>
<feature type="transmembrane region" description="Helical" evidence="1">
    <location>
        <begin position="117"/>
        <end position="146"/>
    </location>
</feature>
<dbReference type="Pfam" id="PF14897">
    <property type="entry name" value="EpsG"/>
    <property type="match status" value="1"/>
</dbReference>
<dbReference type="EMBL" id="NFJX01000039">
    <property type="protein sequence ID" value="OUP13367.1"/>
    <property type="molecule type" value="Genomic_DNA"/>
</dbReference>
<organism evidence="2 3">
    <name type="scientific">Parabacteroides distasonis</name>
    <dbReference type="NCBI Taxonomy" id="823"/>
    <lineage>
        <taxon>Bacteria</taxon>
        <taxon>Pseudomonadati</taxon>
        <taxon>Bacteroidota</taxon>
        <taxon>Bacteroidia</taxon>
        <taxon>Bacteroidales</taxon>
        <taxon>Tannerellaceae</taxon>
        <taxon>Parabacteroides</taxon>
    </lineage>
</organism>
<feature type="transmembrane region" description="Helical" evidence="1">
    <location>
        <begin position="243"/>
        <end position="262"/>
    </location>
</feature>
<feature type="transmembrane region" description="Helical" evidence="1">
    <location>
        <begin position="152"/>
        <end position="175"/>
    </location>
</feature>
<protein>
    <recommendedName>
        <fullName evidence="4">EpsG family protein</fullName>
    </recommendedName>
</protein>
<feature type="transmembrane region" description="Helical" evidence="1">
    <location>
        <begin position="187"/>
        <end position="207"/>
    </location>
</feature>
<keyword evidence="1" id="KW-1133">Transmembrane helix</keyword>
<feature type="transmembrane region" description="Helical" evidence="1">
    <location>
        <begin position="300"/>
        <end position="316"/>
    </location>
</feature>
<keyword evidence="1" id="KW-0812">Transmembrane</keyword>
<evidence type="ECO:0000256" key="1">
    <source>
        <dbReference type="SAM" id="Phobius"/>
    </source>
</evidence>
<reference evidence="3" key="1">
    <citation type="submission" date="2017-04" db="EMBL/GenBank/DDBJ databases">
        <title>Function of individual gut microbiota members based on whole genome sequencing of pure cultures obtained from chicken caecum.</title>
        <authorList>
            <person name="Medvecky M."/>
            <person name="Cejkova D."/>
            <person name="Polansky O."/>
            <person name="Karasova D."/>
            <person name="Kubasova T."/>
            <person name="Cizek A."/>
            <person name="Rychlik I."/>
        </authorList>
    </citation>
    <scope>NUCLEOTIDE SEQUENCE [LARGE SCALE GENOMIC DNA]</scope>
    <source>
        <strain evidence="3">An199</strain>
    </source>
</reference>
<dbReference type="Proteomes" id="UP000195950">
    <property type="component" value="Unassembled WGS sequence"/>
</dbReference>
<feature type="transmembrane region" description="Helical" evidence="1">
    <location>
        <begin position="6"/>
        <end position="22"/>
    </location>
</feature>
<feature type="transmembrane region" description="Helical" evidence="1">
    <location>
        <begin position="86"/>
        <end position="105"/>
    </location>
</feature>
<evidence type="ECO:0008006" key="4">
    <source>
        <dbReference type="Google" id="ProtNLM"/>
    </source>
</evidence>
<comment type="caution">
    <text evidence="2">The sequence shown here is derived from an EMBL/GenBank/DDBJ whole genome shotgun (WGS) entry which is preliminary data.</text>
</comment>
<sequence length="357" mass="41456">MYVIIYYVIISFDFFSFLEIFLVKKRCTYWLYIFSFFLFCLSFLRWRVGTDWDSYYEIYLHPELYANMETGFMMINSIGKNYFESYTVTLFIQGILLFTFQTAAIKRLSPFPMTTLMLLWGSNFCGIFFVRQSVSTAILLFSIVMIRDRRLLAFLVLVFLAGLIHRSAFAFLPAYWIYQFHFSNRRAVLAIVCGILIGSIIDFSDYFSSIGSFLGGMYEAKIEGYMSRGADMSFNAGQTAAQLYMRSMLGRLLLLLLFVLFIKKKHKITIGGMLNLFTFAVVLLPVFSSVTNTFSRMLTPYMYCQSLLLTLVIFSLSSDVRKFWCFALFIAMMVVQLYMKLFVDYGGEAYLPFGTIL</sequence>
<feature type="transmembrane region" description="Helical" evidence="1">
    <location>
        <begin position="274"/>
        <end position="294"/>
    </location>
</feature>